<dbReference type="InterPro" id="IPR001128">
    <property type="entry name" value="Cyt_P450"/>
</dbReference>
<feature type="non-terminal residue" evidence="6">
    <location>
        <position position="346"/>
    </location>
</feature>
<reference evidence="6 7" key="1">
    <citation type="journal article" date="2021" name="Nat. Plants">
        <title>The Taxus genome provides insights into paclitaxel biosynthesis.</title>
        <authorList>
            <person name="Xiong X."/>
            <person name="Gou J."/>
            <person name="Liao Q."/>
            <person name="Li Y."/>
            <person name="Zhou Q."/>
            <person name="Bi G."/>
            <person name="Li C."/>
            <person name="Du R."/>
            <person name="Wang X."/>
            <person name="Sun T."/>
            <person name="Guo L."/>
            <person name="Liang H."/>
            <person name="Lu P."/>
            <person name="Wu Y."/>
            <person name="Zhang Z."/>
            <person name="Ro D.K."/>
            <person name="Shang Y."/>
            <person name="Huang S."/>
            <person name="Yan J."/>
        </authorList>
    </citation>
    <scope>NUCLEOTIDE SEQUENCE [LARGE SCALE GENOMIC DNA]</scope>
    <source>
        <strain evidence="6">Ta-2019</strain>
    </source>
</reference>
<dbReference type="GO" id="GO:0005506">
    <property type="term" value="F:iron ion binding"/>
    <property type="evidence" value="ECO:0007669"/>
    <property type="project" value="InterPro"/>
</dbReference>
<keyword evidence="4" id="KW-0408">Iron</keyword>
<organism evidence="6 7">
    <name type="scientific">Taxus chinensis</name>
    <name type="common">Chinese yew</name>
    <name type="synonym">Taxus wallichiana var. chinensis</name>
    <dbReference type="NCBI Taxonomy" id="29808"/>
    <lineage>
        <taxon>Eukaryota</taxon>
        <taxon>Viridiplantae</taxon>
        <taxon>Streptophyta</taxon>
        <taxon>Embryophyta</taxon>
        <taxon>Tracheophyta</taxon>
        <taxon>Spermatophyta</taxon>
        <taxon>Pinopsida</taxon>
        <taxon>Pinidae</taxon>
        <taxon>Conifers II</taxon>
        <taxon>Cupressales</taxon>
        <taxon>Taxaceae</taxon>
        <taxon>Taxus</taxon>
    </lineage>
</organism>
<accession>A0AA38L2R6</accession>
<gene>
    <name evidence="6" type="ORF">KI387_027176</name>
</gene>
<keyword evidence="2" id="KW-0479">Metal-binding</keyword>
<proteinExistence type="predicted"/>
<sequence>MNWVVVAVLGCANVLLRGIFVHRHRDRNRHRKPPGPRALPIIGHFHLLADKSKPIHQILSSLSAQSGPVMHFRFGSRRVLVISSSELAKQCYSTNDLAFASRPQLAQGKHLGYNYYMLAWAPYAAYYRNVRKICMVELLSTKRIQFFQAKRTREISKAINSVFRQRLSHQQIINMNDFFFHLSFNLIMGMIISDQYFGDKSGISHTELKHTIEESIVLHGAINIGDYIPWLKRFDLQGYEKAMKIVQQELDCYLQRIVDKHRENESSKDEDQEDFIDVLISEENDDAISDRDAFVKATAMGARAHQWLSRQFMLPEWTVDIPPHLKHEWYVLPRPAGKRCLVVSSH</sequence>
<keyword evidence="7" id="KW-1185">Reference proteome</keyword>
<name>A0AA38L2R6_TAXCH</name>
<dbReference type="Pfam" id="PF00067">
    <property type="entry name" value="p450"/>
    <property type="match status" value="1"/>
</dbReference>
<dbReference type="AlphaFoldDB" id="A0AA38L2R6"/>
<evidence type="ECO:0000256" key="1">
    <source>
        <dbReference type="ARBA" id="ARBA00022617"/>
    </source>
</evidence>
<evidence type="ECO:0000313" key="7">
    <source>
        <dbReference type="Proteomes" id="UP000824469"/>
    </source>
</evidence>
<dbReference type="PANTHER" id="PTHR47947:SF51">
    <property type="entry name" value="CYTOCHROME P450"/>
    <property type="match status" value="1"/>
</dbReference>
<keyword evidence="3" id="KW-0560">Oxidoreductase</keyword>
<dbReference type="Pfam" id="PF21974">
    <property type="entry name" value="SPN1_m3Gcap_bd"/>
    <property type="match status" value="1"/>
</dbReference>
<dbReference type="InterPro" id="IPR036396">
    <property type="entry name" value="Cyt_P450_sf"/>
</dbReference>
<dbReference type="SUPFAM" id="SSF48264">
    <property type="entry name" value="Cytochrome P450"/>
    <property type="match status" value="1"/>
</dbReference>
<dbReference type="GO" id="GO:0020037">
    <property type="term" value="F:heme binding"/>
    <property type="evidence" value="ECO:0007669"/>
    <property type="project" value="InterPro"/>
</dbReference>
<dbReference type="GO" id="GO:0016705">
    <property type="term" value="F:oxidoreductase activity, acting on paired donors, with incorporation or reduction of molecular oxygen"/>
    <property type="evidence" value="ECO:0007669"/>
    <property type="project" value="InterPro"/>
</dbReference>
<protein>
    <recommendedName>
        <fullName evidence="5">Snurportin-1 m3G cap-binding domain-containing protein</fullName>
    </recommendedName>
</protein>
<keyword evidence="1" id="KW-0349">Heme</keyword>
<dbReference type="Proteomes" id="UP000824469">
    <property type="component" value="Unassembled WGS sequence"/>
</dbReference>
<dbReference type="GO" id="GO:0004497">
    <property type="term" value="F:monooxygenase activity"/>
    <property type="evidence" value="ECO:0007669"/>
    <property type="project" value="InterPro"/>
</dbReference>
<evidence type="ECO:0000313" key="6">
    <source>
        <dbReference type="EMBL" id="KAH9312141.1"/>
    </source>
</evidence>
<feature type="domain" description="Snurportin-1 m3G cap-binding" evidence="5">
    <location>
        <begin position="311"/>
        <end position="345"/>
    </location>
</feature>
<dbReference type="OMA" id="HGAINIG"/>
<evidence type="ECO:0000256" key="3">
    <source>
        <dbReference type="ARBA" id="ARBA00023002"/>
    </source>
</evidence>
<evidence type="ECO:0000256" key="2">
    <source>
        <dbReference type="ARBA" id="ARBA00022723"/>
    </source>
</evidence>
<evidence type="ECO:0000256" key="4">
    <source>
        <dbReference type="ARBA" id="ARBA00023004"/>
    </source>
</evidence>
<evidence type="ECO:0000259" key="5">
    <source>
        <dbReference type="Pfam" id="PF21974"/>
    </source>
</evidence>
<dbReference type="InterPro" id="IPR047857">
    <property type="entry name" value="Snurportin1_C"/>
</dbReference>
<comment type="caution">
    <text evidence="6">The sequence shown here is derived from an EMBL/GenBank/DDBJ whole genome shotgun (WGS) entry which is preliminary data.</text>
</comment>
<dbReference type="Gene3D" id="1.10.630.10">
    <property type="entry name" value="Cytochrome P450"/>
    <property type="match status" value="1"/>
</dbReference>
<dbReference type="PANTHER" id="PTHR47947">
    <property type="entry name" value="CYTOCHROME P450 82C3-RELATED"/>
    <property type="match status" value="1"/>
</dbReference>
<dbReference type="EMBL" id="JAHRHJ020000006">
    <property type="protein sequence ID" value="KAH9312141.1"/>
    <property type="molecule type" value="Genomic_DNA"/>
</dbReference>
<dbReference type="InterPro" id="IPR050651">
    <property type="entry name" value="Plant_Cytochrome_P450_Monoox"/>
</dbReference>
<dbReference type="Gene3D" id="3.30.470.30">
    <property type="entry name" value="DNA ligase/mRNA capping enzyme"/>
    <property type="match status" value="1"/>
</dbReference>